<evidence type="ECO:0000313" key="3">
    <source>
        <dbReference type="Proteomes" id="UP001144673"/>
    </source>
</evidence>
<keyword evidence="3" id="KW-1185">Reference proteome</keyword>
<feature type="region of interest" description="Disordered" evidence="1">
    <location>
        <begin position="75"/>
        <end position="94"/>
    </location>
</feature>
<gene>
    <name evidence="2" type="ORF">LMH87_002566</name>
</gene>
<accession>A0A9W8Q734</accession>
<organism evidence="2 3">
    <name type="scientific">Akanthomyces muscarius</name>
    <name type="common">Entomopathogenic fungus</name>
    <name type="synonym">Lecanicillium muscarium</name>
    <dbReference type="NCBI Taxonomy" id="2231603"/>
    <lineage>
        <taxon>Eukaryota</taxon>
        <taxon>Fungi</taxon>
        <taxon>Dikarya</taxon>
        <taxon>Ascomycota</taxon>
        <taxon>Pezizomycotina</taxon>
        <taxon>Sordariomycetes</taxon>
        <taxon>Hypocreomycetidae</taxon>
        <taxon>Hypocreales</taxon>
        <taxon>Cordycipitaceae</taxon>
        <taxon>Akanthomyces</taxon>
    </lineage>
</organism>
<feature type="compositionally biased region" description="Basic and acidic residues" evidence="1">
    <location>
        <begin position="99"/>
        <end position="110"/>
    </location>
</feature>
<dbReference type="GeneID" id="80889725"/>
<dbReference type="RefSeq" id="XP_056051019.1">
    <property type="nucleotide sequence ID" value="XM_056194042.1"/>
</dbReference>
<dbReference type="KEGG" id="amus:LMH87_002566"/>
<dbReference type="Proteomes" id="UP001144673">
    <property type="component" value="Chromosome 3"/>
</dbReference>
<proteinExistence type="predicted"/>
<dbReference type="EMBL" id="JAJHUN010000010">
    <property type="protein sequence ID" value="KAJ4148078.1"/>
    <property type="molecule type" value="Genomic_DNA"/>
</dbReference>
<evidence type="ECO:0000313" key="2">
    <source>
        <dbReference type="EMBL" id="KAJ4148078.1"/>
    </source>
</evidence>
<comment type="caution">
    <text evidence="2">The sequence shown here is derived from an EMBL/GenBank/DDBJ whole genome shotgun (WGS) entry which is preliminary data.</text>
</comment>
<name>A0A9W8Q734_AKAMU</name>
<dbReference type="AlphaFoldDB" id="A0A9W8Q734"/>
<reference evidence="2" key="1">
    <citation type="journal article" date="2023" name="Access Microbiol">
        <title>De-novo genome assembly for Akanthomyces muscarius, a biocontrol agent of insect agricultural pests.</title>
        <authorList>
            <person name="Erdos Z."/>
            <person name="Studholme D.J."/>
            <person name="Raymond B."/>
            <person name="Sharma M."/>
        </authorList>
    </citation>
    <scope>NUCLEOTIDE SEQUENCE</scope>
    <source>
        <strain evidence="2">Ve6</strain>
    </source>
</reference>
<protein>
    <submittedName>
        <fullName evidence="2">Uncharacterized protein</fullName>
    </submittedName>
</protein>
<feature type="region of interest" description="Disordered" evidence="1">
    <location>
        <begin position="99"/>
        <end position="118"/>
    </location>
</feature>
<sequence>MNRRAATGPAREGLAEDEMKLGGEEAHRLVEDGIGQGVVAAIEAGDAAYVAFGNVGNGLENLDDDGARQLGQEVAPDAGPARALGAGDDGHVCRRRRRRVDELMQPRDRGASQGGDGS</sequence>
<evidence type="ECO:0000256" key="1">
    <source>
        <dbReference type="SAM" id="MobiDB-lite"/>
    </source>
</evidence>